<sequence length="299" mass="33394">MRRSARQCEAFCGEFAGDDGLLVYLRPLSLRLISCNGVTDEGIAEAVKELPLLEELELSLCYNVLGISEVYEAAGEVCPLLKRFRLSKHRFDVNMRSIPNASQGIASMHGLQSLQLFVCDLNNDDLETILDGCLHLESLDIRHCFNVNMDDGTLPLKCARIKTVRGPDDPTDDYDLTVEIPIRTPILPIRFGVRSGYNLDDDSDFYDDEPSSYEIDFEKYEKMLPSSMRTFLKLMLYVRVLKASKKEFALCAPRLSPHAAPSGATWGQQAIPAASPSPPVPDGRRRRKRLRPAAVAGRS</sequence>
<dbReference type="SUPFAM" id="SSF52047">
    <property type="entry name" value="RNI-like"/>
    <property type="match status" value="1"/>
</dbReference>
<evidence type="ECO:0000313" key="3">
    <source>
        <dbReference type="Proteomes" id="UP001341281"/>
    </source>
</evidence>
<name>A0AAQ3ULV8_PASNO</name>
<evidence type="ECO:0000313" key="2">
    <source>
        <dbReference type="EMBL" id="WVZ94620.1"/>
    </source>
</evidence>
<dbReference type="AlphaFoldDB" id="A0AAQ3ULV8"/>
<reference evidence="2 3" key="1">
    <citation type="submission" date="2024-02" db="EMBL/GenBank/DDBJ databases">
        <title>High-quality chromosome-scale genome assembly of Pensacola bahiagrass (Paspalum notatum Flugge var. saurae).</title>
        <authorList>
            <person name="Vega J.M."/>
            <person name="Podio M."/>
            <person name="Orjuela J."/>
            <person name="Siena L.A."/>
            <person name="Pessino S.C."/>
            <person name="Combes M.C."/>
            <person name="Mariac C."/>
            <person name="Albertini E."/>
            <person name="Pupilli F."/>
            <person name="Ortiz J.P.A."/>
            <person name="Leblanc O."/>
        </authorList>
    </citation>
    <scope>NUCLEOTIDE SEQUENCE [LARGE SCALE GENOMIC DNA]</scope>
    <source>
        <strain evidence="2">R1</strain>
        <tissue evidence="2">Leaf</tissue>
    </source>
</reference>
<feature type="region of interest" description="Disordered" evidence="1">
    <location>
        <begin position="261"/>
        <end position="299"/>
    </location>
</feature>
<accession>A0AAQ3ULV8</accession>
<dbReference type="Gene3D" id="3.80.10.10">
    <property type="entry name" value="Ribonuclease Inhibitor"/>
    <property type="match status" value="1"/>
</dbReference>
<evidence type="ECO:0000256" key="1">
    <source>
        <dbReference type="SAM" id="MobiDB-lite"/>
    </source>
</evidence>
<keyword evidence="3" id="KW-1185">Reference proteome</keyword>
<dbReference type="InterPro" id="IPR032675">
    <property type="entry name" value="LRR_dom_sf"/>
</dbReference>
<dbReference type="Proteomes" id="UP001341281">
    <property type="component" value="Chromosome 09"/>
</dbReference>
<dbReference type="PANTHER" id="PTHR38926">
    <property type="entry name" value="F-BOX DOMAIN CONTAINING PROTEIN, EXPRESSED"/>
    <property type="match status" value="1"/>
</dbReference>
<gene>
    <name evidence="2" type="ORF">U9M48_040489</name>
</gene>
<dbReference type="PANTHER" id="PTHR38926:SF79">
    <property type="entry name" value="OS08G0195800 PROTEIN"/>
    <property type="match status" value="1"/>
</dbReference>
<proteinExistence type="predicted"/>
<dbReference type="EMBL" id="CP144753">
    <property type="protein sequence ID" value="WVZ94620.1"/>
    <property type="molecule type" value="Genomic_DNA"/>
</dbReference>
<organism evidence="2 3">
    <name type="scientific">Paspalum notatum var. saurae</name>
    <dbReference type="NCBI Taxonomy" id="547442"/>
    <lineage>
        <taxon>Eukaryota</taxon>
        <taxon>Viridiplantae</taxon>
        <taxon>Streptophyta</taxon>
        <taxon>Embryophyta</taxon>
        <taxon>Tracheophyta</taxon>
        <taxon>Spermatophyta</taxon>
        <taxon>Magnoliopsida</taxon>
        <taxon>Liliopsida</taxon>
        <taxon>Poales</taxon>
        <taxon>Poaceae</taxon>
        <taxon>PACMAD clade</taxon>
        <taxon>Panicoideae</taxon>
        <taxon>Andropogonodae</taxon>
        <taxon>Paspaleae</taxon>
        <taxon>Paspalinae</taxon>
        <taxon>Paspalum</taxon>
    </lineage>
</organism>
<protein>
    <submittedName>
        <fullName evidence="2">Uncharacterized protein</fullName>
    </submittedName>
</protein>